<dbReference type="CTD" id="386653"/>
<dbReference type="GO" id="GO:0005125">
    <property type="term" value="F:cytokine activity"/>
    <property type="evidence" value="ECO:0007669"/>
    <property type="project" value="TreeGrafter"/>
</dbReference>
<dbReference type="AlphaFoldDB" id="A0A9B0THM3"/>
<dbReference type="Pfam" id="PF15209">
    <property type="entry name" value="IL31"/>
    <property type="match status" value="1"/>
</dbReference>
<protein>
    <submittedName>
        <fullName evidence="2">Interleukin-31</fullName>
    </submittedName>
</protein>
<reference evidence="2" key="1">
    <citation type="submission" date="2025-08" db="UniProtKB">
        <authorList>
            <consortium name="RefSeq"/>
        </authorList>
    </citation>
    <scope>IDENTIFICATION</scope>
    <source>
        <tissue evidence="2">Spleen</tissue>
    </source>
</reference>
<keyword evidence="1" id="KW-1185">Reference proteome</keyword>
<dbReference type="Proteomes" id="UP000504623">
    <property type="component" value="Unplaced"/>
</dbReference>
<dbReference type="PANTHER" id="PTHR38652:SF1">
    <property type="entry name" value="INTERLEUKIN-31"/>
    <property type="match status" value="1"/>
</dbReference>
<dbReference type="InterPro" id="IPR027987">
    <property type="entry name" value="IL-31"/>
</dbReference>
<proteinExistence type="predicted"/>
<sequence length="182" mass="20737">MANVWVLLLKLLPGQTLLLFTMISHTGSKKCALFLLCCMGTLLSTSTLPIQPTPSRHLQSIIKELQYTAKTVLENYQKEEKGVTERSSYRLPCLTSDPKPPNSLNSSAILTYFQTIRPLSQNQTLIDEIIRQLEKLCSQDLPKMEVSVPERSFERKRFIFTILKQFSNCMDQVVGLWIPKSS</sequence>
<evidence type="ECO:0000313" key="2">
    <source>
        <dbReference type="RefSeq" id="XP_006865551.1"/>
    </source>
</evidence>
<organism evidence="1 2">
    <name type="scientific">Chrysochloris asiatica</name>
    <name type="common">Cape golden mole</name>
    <dbReference type="NCBI Taxonomy" id="185453"/>
    <lineage>
        <taxon>Eukaryota</taxon>
        <taxon>Metazoa</taxon>
        <taxon>Chordata</taxon>
        <taxon>Craniata</taxon>
        <taxon>Vertebrata</taxon>
        <taxon>Euteleostomi</taxon>
        <taxon>Mammalia</taxon>
        <taxon>Eutheria</taxon>
        <taxon>Afrotheria</taxon>
        <taxon>Chrysochloridae</taxon>
        <taxon>Chrysochlorinae</taxon>
        <taxon>Chrysochloris</taxon>
    </lineage>
</organism>
<accession>A0A9B0THM3</accession>
<dbReference type="PANTHER" id="PTHR38652">
    <property type="entry name" value="INTERLEUKIN-31"/>
    <property type="match status" value="1"/>
</dbReference>
<gene>
    <name evidence="2" type="primary">IL31</name>
</gene>
<name>A0A9B0THM3_CHRAS</name>
<dbReference type="RefSeq" id="XP_006865551.1">
    <property type="nucleotide sequence ID" value="XM_006865489.1"/>
</dbReference>
<dbReference type="GO" id="GO:0005126">
    <property type="term" value="F:cytokine receptor binding"/>
    <property type="evidence" value="ECO:0007669"/>
    <property type="project" value="TreeGrafter"/>
</dbReference>
<dbReference type="OrthoDB" id="9837064at2759"/>
<dbReference type="GeneID" id="102840715"/>
<evidence type="ECO:0000313" key="1">
    <source>
        <dbReference type="Proteomes" id="UP000504623"/>
    </source>
</evidence>
<dbReference type="GO" id="GO:0005615">
    <property type="term" value="C:extracellular space"/>
    <property type="evidence" value="ECO:0007669"/>
    <property type="project" value="TreeGrafter"/>
</dbReference>